<dbReference type="Proteomes" id="UP001415169">
    <property type="component" value="Unassembled WGS sequence"/>
</dbReference>
<reference evidence="10" key="2">
    <citation type="submission" date="2023-12" db="EMBL/GenBank/DDBJ databases">
        <authorList>
            <person name="Sun Q."/>
            <person name="Inoue M."/>
        </authorList>
    </citation>
    <scope>NUCLEOTIDE SEQUENCE</scope>
    <source>
        <strain evidence="10">JCM 17590</strain>
    </source>
</reference>
<feature type="signal peptide" evidence="9">
    <location>
        <begin position="1"/>
        <end position="23"/>
    </location>
</feature>
<feature type="transmembrane region" description="Helical" evidence="8">
    <location>
        <begin position="379"/>
        <end position="396"/>
    </location>
</feature>
<evidence type="ECO:0000256" key="5">
    <source>
        <dbReference type="ARBA" id="ARBA00022989"/>
    </source>
</evidence>
<keyword evidence="5 8" id="KW-1133">Transmembrane helix</keyword>
<name>A0ABP7ZN17_9MICO</name>
<feature type="chain" id="PRO_5046774532" description="DUF2029 domain-containing protein" evidence="9">
    <location>
        <begin position="24"/>
        <end position="406"/>
    </location>
</feature>
<evidence type="ECO:0000256" key="7">
    <source>
        <dbReference type="ARBA" id="ARBA00024033"/>
    </source>
</evidence>
<sequence length="406" mass="43627">MRALLRRRSVLWPAFVVAHLALAASNLVPGPTGNSFNDVTGFYRVWVDNAIAGAGWPAIDQPWVYPIVALVPMLIPLIGGTAGYGAIWLLQVSLLNAVAFGVLTSRNTVPRTRAAWYWLGALLALGPVALGRLDVVSVALAVLGVVALATRPWLSGVLLALGTWVKFWPAAIVLAVVVAAKERWRVLVAAVGTTIAIVAISWFALGARFLLSFVGQQSGRGLQVESPFATPLLWAAWARIPHLAVYYDTSIYTFQVSGPGSETLARIADWSMPLAVLAAMLLGLRAALRRAEPRFATAALALALTVGFCAFDKVGSPQYHAWFAVPVMLGVMVSARRFALPAWLVLASTVLTQLIYPWLYDAMLALNPVMLAVLTVRNALELAVFAWALVALWRAGSTGSTHRRSS</sequence>
<keyword evidence="3" id="KW-0808">Transferase</keyword>
<evidence type="ECO:0000256" key="9">
    <source>
        <dbReference type="SAM" id="SignalP"/>
    </source>
</evidence>
<feature type="transmembrane region" description="Helical" evidence="8">
    <location>
        <begin position="342"/>
        <end position="359"/>
    </location>
</feature>
<dbReference type="RefSeq" id="WP_344792536.1">
    <property type="nucleotide sequence ID" value="NZ_BAABBV010000002.1"/>
</dbReference>
<keyword evidence="11" id="KW-1185">Reference proteome</keyword>
<evidence type="ECO:0000256" key="1">
    <source>
        <dbReference type="ARBA" id="ARBA00004651"/>
    </source>
</evidence>
<comment type="caution">
    <text evidence="10">The sequence shown here is derived from an EMBL/GenBank/DDBJ whole genome shotgun (WGS) entry which is preliminary data.</text>
</comment>
<feature type="transmembrane region" description="Helical" evidence="8">
    <location>
        <begin position="270"/>
        <end position="288"/>
    </location>
</feature>
<organism evidence="10 11">
    <name type="scientific">Gryllotalpicola daejeonensis</name>
    <dbReference type="NCBI Taxonomy" id="993087"/>
    <lineage>
        <taxon>Bacteria</taxon>
        <taxon>Bacillati</taxon>
        <taxon>Actinomycetota</taxon>
        <taxon>Actinomycetes</taxon>
        <taxon>Micrococcales</taxon>
        <taxon>Microbacteriaceae</taxon>
        <taxon>Gryllotalpicola</taxon>
    </lineage>
</organism>
<dbReference type="EMBL" id="BAABBV010000002">
    <property type="protein sequence ID" value="GAA4165338.1"/>
    <property type="molecule type" value="Genomic_DNA"/>
</dbReference>
<evidence type="ECO:0000313" key="10">
    <source>
        <dbReference type="EMBL" id="GAA4165338.1"/>
    </source>
</evidence>
<evidence type="ECO:0000256" key="2">
    <source>
        <dbReference type="ARBA" id="ARBA00022475"/>
    </source>
</evidence>
<keyword evidence="9" id="KW-0732">Signal</keyword>
<keyword evidence="6 8" id="KW-0472">Membrane</keyword>
<evidence type="ECO:0000313" key="11">
    <source>
        <dbReference type="Proteomes" id="UP001415169"/>
    </source>
</evidence>
<protein>
    <recommendedName>
        <fullName evidence="12">DUF2029 domain-containing protein</fullName>
    </recommendedName>
</protein>
<evidence type="ECO:0008006" key="12">
    <source>
        <dbReference type="Google" id="ProtNLM"/>
    </source>
</evidence>
<evidence type="ECO:0000256" key="3">
    <source>
        <dbReference type="ARBA" id="ARBA00022679"/>
    </source>
</evidence>
<dbReference type="Pfam" id="PF09594">
    <property type="entry name" value="GT87"/>
    <property type="match status" value="1"/>
</dbReference>
<evidence type="ECO:0000256" key="8">
    <source>
        <dbReference type="SAM" id="Phobius"/>
    </source>
</evidence>
<evidence type="ECO:0000256" key="6">
    <source>
        <dbReference type="ARBA" id="ARBA00023136"/>
    </source>
</evidence>
<comment type="subcellular location">
    <subcellularLocation>
        <location evidence="1">Cell membrane</location>
        <topology evidence="1">Multi-pass membrane protein</topology>
    </subcellularLocation>
</comment>
<proteinExistence type="inferred from homology"/>
<keyword evidence="2" id="KW-1003">Cell membrane</keyword>
<evidence type="ECO:0000256" key="4">
    <source>
        <dbReference type="ARBA" id="ARBA00022692"/>
    </source>
</evidence>
<feature type="transmembrane region" description="Helical" evidence="8">
    <location>
        <begin position="153"/>
        <end position="179"/>
    </location>
</feature>
<keyword evidence="4 8" id="KW-0812">Transmembrane</keyword>
<comment type="similarity">
    <text evidence="7">Belongs to the glycosyltransferase 87 family.</text>
</comment>
<feature type="transmembrane region" description="Helical" evidence="8">
    <location>
        <begin position="186"/>
        <end position="205"/>
    </location>
</feature>
<gene>
    <name evidence="10" type="ORF">GCM10022286_28350</name>
</gene>
<reference evidence="10" key="1">
    <citation type="journal article" date="2014" name="Int. J. Syst. Evol. Microbiol.">
        <title>Complete genome of a new Firmicutes species belonging to the dominant human colonic microbiota ('Ruminococcus bicirculans') reveals two chromosomes and a selective capacity to utilize plant glucans.</title>
        <authorList>
            <consortium name="NISC Comparative Sequencing Program"/>
            <person name="Wegmann U."/>
            <person name="Louis P."/>
            <person name="Goesmann A."/>
            <person name="Henrissat B."/>
            <person name="Duncan S.H."/>
            <person name="Flint H.J."/>
        </authorList>
    </citation>
    <scope>NUCLEOTIDE SEQUENCE</scope>
    <source>
        <strain evidence="10">JCM 17590</strain>
    </source>
</reference>
<accession>A0ABP7ZN17</accession>
<dbReference type="InterPro" id="IPR018584">
    <property type="entry name" value="GT87"/>
</dbReference>
<feature type="transmembrane region" description="Helical" evidence="8">
    <location>
        <begin position="115"/>
        <end position="147"/>
    </location>
</feature>